<sequence length="289" mass="31270">TIALVGLGGIGTHILRAFLAAPSILKVVVLTRPDSSKPLPKDLSSSSSLQIIQVDYNNVQALTDVFRTNSVDVLLSTLAGEGFKAQYALADAAKASGTVQLFVPSEWGSATEGAKAKGEKSIFGAKDEFAEYLELIRLPFTRIYTGFFFSSLPWMVGIDANNRVNLIGKGETLFSTTSEADIGGFTAHILTTLPLSSPLLVNQSLRIEGDRLTFRDLARIFDKPIAPLPKGELVPGKNEGERQFKTFLQSEAEEGGASLGWNRLTEKEEEGLARSANGLWAGHVWEKVQ</sequence>
<gene>
    <name evidence="4" type="ORF">GYMLUDRAFT_105129</name>
</gene>
<proteinExistence type="predicted"/>
<keyword evidence="1" id="KW-0521">NADP</keyword>
<dbReference type="PANTHER" id="PTHR47706">
    <property type="entry name" value="NMRA-LIKE FAMILY PROTEIN"/>
    <property type="match status" value="1"/>
</dbReference>
<dbReference type="PANTHER" id="PTHR47706:SF9">
    <property type="entry name" value="NMRA-LIKE DOMAIN-CONTAINING PROTEIN-RELATED"/>
    <property type="match status" value="1"/>
</dbReference>
<dbReference type="Gene3D" id="3.40.50.720">
    <property type="entry name" value="NAD(P)-binding Rossmann-like Domain"/>
    <property type="match status" value="1"/>
</dbReference>
<dbReference type="InterPro" id="IPR008030">
    <property type="entry name" value="NmrA-like"/>
</dbReference>
<evidence type="ECO:0000256" key="2">
    <source>
        <dbReference type="ARBA" id="ARBA00023002"/>
    </source>
</evidence>
<keyword evidence="5" id="KW-1185">Reference proteome</keyword>
<dbReference type="Pfam" id="PF05368">
    <property type="entry name" value="NmrA"/>
    <property type="match status" value="1"/>
</dbReference>
<dbReference type="GO" id="GO:0016491">
    <property type="term" value="F:oxidoreductase activity"/>
    <property type="evidence" value="ECO:0007669"/>
    <property type="project" value="UniProtKB-KW"/>
</dbReference>
<name>A0A0D0BUW2_9AGAR</name>
<protein>
    <recommendedName>
        <fullName evidence="3">NmrA-like domain-containing protein</fullName>
    </recommendedName>
</protein>
<feature type="non-terminal residue" evidence="4">
    <location>
        <position position="1"/>
    </location>
</feature>
<dbReference type="HOGENOM" id="CLU_044876_6_1_1"/>
<dbReference type="InterPro" id="IPR036291">
    <property type="entry name" value="NAD(P)-bd_dom_sf"/>
</dbReference>
<dbReference type="EMBL" id="KN834830">
    <property type="protein sequence ID" value="KIK53369.1"/>
    <property type="molecule type" value="Genomic_DNA"/>
</dbReference>
<feature type="non-terminal residue" evidence="4">
    <location>
        <position position="289"/>
    </location>
</feature>
<feature type="domain" description="NmrA-like" evidence="3">
    <location>
        <begin position="6"/>
        <end position="225"/>
    </location>
</feature>
<evidence type="ECO:0000256" key="1">
    <source>
        <dbReference type="ARBA" id="ARBA00022857"/>
    </source>
</evidence>
<keyword evidence="2" id="KW-0560">Oxidoreductase</keyword>
<dbReference type="OrthoDB" id="5283654at2759"/>
<organism evidence="4 5">
    <name type="scientific">Collybiopsis luxurians FD-317 M1</name>
    <dbReference type="NCBI Taxonomy" id="944289"/>
    <lineage>
        <taxon>Eukaryota</taxon>
        <taxon>Fungi</taxon>
        <taxon>Dikarya</taxon>
        <taxon>Basidiomycota</taxon>
        <taxon>Agaricomycotina</taxon>
        <taxon>Agaricomycetes</taxon>
        <taxon>Agaricomycetidae</taxon>
        <taxon>Agaricales</taxon>
        <taxon>Marasmiineae</taxon>
        <taxon>Omphalotaceae</taxon>
        <taxon>Collybiopsis</taxon>
        <taxon>Collybiopsis luxurians</taxon>
    </lineage>
</organism>
<dbReference type="AlphaFoldDB" id="A0A0D0BUW2"/>
<dbReference type="Gene3D" id="3.90.25.10">
    <property type="entry name" value="UDP-galactose 4-epimerase, domain 1"/>
    <property type="match status" value="1"/>
</dbReference>
<dbReference type="SUPFAM" id="SSF51735">
    <property type="entry name" value="NAD(P)-binding Rossmann-fold domains"/>
    <property type="match status" value="1"/>
</dbReference>
<evidence type="ECO:0000313" key="5">
    <source>
        <dbReference type="Proteomes" id="UP000053593"/>
    </source>
</evidence>
<dbReference type="InterPro" id="IPR051609">
    <property type="entry name" value="NmrA/Isoflavone_reductase-like"/>
</dbReference>
<dbReference type="Proteomes" id="UP000053593">
    <property type="component" value="Unassembled WGS sequence"/>
</dbReference>
<accession>A0A0D0BUW2</accession>
<evidence type="ECO:0000313" key="4">
    <source>
        <dbReference type="EMBL" id="KIK53369.1"/>
    </source>
</evidence>
<reference evidence="4 5" key="1">
    <citation type="submission" date="2014-04" db="EMBL/GenBank/DDBJ databases">
        <title>Evolutionary Origins and Diversification of the Mycorrhizal Mutualists.</title>
        <authorList>
            <consortium name="DOE Joint Genome Institute"/>
            <consortium name="Mycorrhizal Genomics Consortium"/>
            <person name="Kohler A."/>
            <person name="Kuo A."/>
            <person name="Nagy L.G."/>
            <person name="Floudas D."/>
            <person name="Copeland A."/>
            <person name="Barry K.W."/>
            <person name="Cichocki N."/>
            <person name="Veneault-Fourrey C."/>
            <person name="LaButti K."/>
            <person name="Lindquist E.A."/>
            <person name="Lipzen A."/>
            <person name="Lundell T."/>
            <person name="Morin E."/>
            <person name="Murat C."/>
            <person name="Riley R."/>
            <person name="Ohm R."/>
            <person name="Sun H."/>
            <person name="Tunlid A."/>
            <person name="Henrissat B."/>
            <person name="Grigoriev I.V."/>
            <person name="Hibbett D.S."/>
            <person name="Martin F."/>
        </authorList>
    </citation>
    <scope>NUCLEOTIDE SEQUENCE [LARGE SCALE GENOMIC DNA]</scope>
    <source>
        <strain evidence="4 5">FD-317 M1</strain>
    </source>
</reference>
<evidence type="ECO:0000259" key="3">
    <source>
        <dbReference type="Pfam" id="PF05368"/>
    </source>
</evidence>